<dbReference type="Proteomes" id="UP000328092">
    <property type="component" value="Unassembled WGS sequence"/>
</dbReference>
<protein>
    <recommendedName>
        <fullName evidence="1">HTH luxR-type domain-containing protein</fullName>
    </recommendedName>
</protein>
<dbReference type="InterPro" id="IPR036388">
    <property type="entry name" value="WH-like_DNA-bd_sf"/>
</dbReference>
<proteinExistence type="predicted"/>
<name>A0A508U2C7_9BRAD</name>
<keyword evidence="3" id="KW-1185">Reference proteome</keyword>
<dbReference type="GO" id="GO:0003677">
    <property type="term" value="F:DNA binding"/>
    <property type="evidence" value="ECO:0007669"/>
    <property type="project" value="InterPro"/>
</dbReference>
<dbReference type="SUPFAM" id="SSF46894">
    <property type="entry name" value="C-terminal effector domain of the bipartite response regulators"/>
    <property type="match status" value="1"/>
</dbReference>
<evidence type="ECO:0000259" key="1">
    <source>
        <dbReference type="SMART" id="SM00421"/>
    </source>
</evidence>
<dbReference type="InterPro" id="IPR000792">
    <property type="entry name" value="Tscrpt_reg_LuxR_C"/>
</dbReference>
<dbReference type="EMBL" id="CAADFC020000036">
    <property type="protein sequence ID" value="VIO80382.1"/>
    <property type="molecule type" value="Genomic_DNA"/>
</dbReference>
<dbReference type="AlphaFoldDB" id="A0A508U2C7"/>
<sequence length="67" mass="7741">MLILTPREKLLLRRMAQHKTDREIAVQIGGTPLQVCGQRKRLIEKLQIQSEADLASWASQHARWPKP</sequence>
<feature type="domain" description="HTH luxR-type" evidence="1">
    <location>
        <begin position="1"/>
        <end position="58"/>
    </location>
</feature>
<dbReference type="GO" id="GO:0006355">
    <property type="term" value="P:regulation of DNA-templated transcription"/>
    <property type="evidence" value="ECO:0007669"/>
    <property type="project" value="InterPro"/>
</dbReference>
<dbReference type="InterPro" id="IPR016032">
    <property type="entry name" value="Sig_transdc_resp-reg_C-effctor"/>
</dbReference>
<dbReference type="SMART" id="SM00421">
    <property type="entry name" value="HTH_LUXR"/>
    <property type="match status" value="1"/>
</dbReference>
<organism evidence="2 3">
    <name type="scientific">Bradyrhizobium ivorense</name>
    <dbReference type="NCBI Taxonomy" id="2511166"/>
    <lineage>
        <taxon>Bacteria</taxon>
        <taxon>Pseudomonadati</taxon>
        <taxon>Pseudomonadota</taxon>
        <taxon>Alphaproteobacteria</taxon>
        <taxon>Hyphomicrobiales</taxon>
        <taxon>Nitrobacteraceae</taxon>
        <taxon>Bradyrhizobium</taxon>
    </lineage>
</organism>
<comment type="caution">
    <text evidence="2">The sequence shown here is derived from an EMBL/GenBank/DDBJ whole genome shotgun (WGS) entry which is preliminary data.</text>
</comment>
<dbReference type="Pfam" id="PF00196">
    <property type="entry name" value="GerE"/>
    <property type="match status" value="1"/>
</dbReference>
<accession>A0A508U2C7</accession>
<evidence type="ECO:0000313" key="2">
    <source>
        <dbReference type="EMBL" id="VIO80382.1"/>
    </source>
</evidence>
<dbReference type="Gene3D" id="1.10.10.10">
    <property type="entry name" value="Winged helix-like DNA-binding domain superfamily/Winged helix DNA-binding domain"/>
    <property type="match status" value="1"/>
</dbReference>
<reference evidence="2" key="1">
    <citation type="submission" date="2019-02" db="EMBL/GenBank/DDBJ databases">
        <authorList>
            <person name="Pothier F.J."/>
        </authorList>
    </citation>
    <scope>NUCLEOTIDE SEQUENCE</scope>
    <source>
        <strain evidence="2">CI-1B</strain>
    </source>
</reference>
<dbReference type="RefSeq" id="WP_139864833.1">
    <property type="nucleotide sequence ID" value="NZ_CAADFC020000036.1"/>
</dbReference>
<evidence type="ECO:0000313" key="3">
    <source>
        <dbReference type="Proteomes" id="UP000328092"/>
    </source>
</evidence>
<gene>
    <name evidence="2" type="ORF">CI1B_84090</name>
</gene>